<reference evidence="2 3" key="1">
    <citation type="submission" date="2018-11" db="EMBL/GenBank/DDBJ databases">
        <authorList>
            <consortium name="Pathogen Informatics"/>
        </authorList>
    </citation>
    <scope>NUCLEOTIDE SEQUENCE [LARGE SCALE GENOMIC DNA]</scope>
</reference>
<name>A0A3P7MD49_DIBLA</name>
<protein>
    <submittedName>
        <fullName evidence="2">Uncharacterized protein</fullName>
    </submittedName>
</protein>
<dbReference type="EMBL" id="UYRU01063768">
    <property type="protein sequence ID" value="VDN15831.1"/>
    <property type="molecule type" value="Genomic_DNA"/>
</dbReference>
<evidence type="ECO:0000313" key="2">
    <source>
        <dbReference type="EMBL" id="VDN15831.1"/>
    </source>
</evidence>
<organism evidence="2 3">
    <name type="scientific">Dibothriocephalus latus</name>
    <name type="common">Fish tapeworm</name>
    <name type="synonym">Diphyllobothrium latum</name>
    <dbReference type="NCBI Taxonomy" id="60516"/>
    <lineage>
        <taxon>Eukaryota</taxon>
        <taxon>Metazoa</taxon>
        <taxon>Spiralia</taxon>
        <taxon>Lophotrochozoa</taxon>
        <taxon>Platyhelminthes</taxon>
        <taxon>Cestoda</taxon>
        <taxon>Eucestoda</taxon>
        <taxon>Diphyllobothriidea</taxon>
        <taxon>Diphyllobothriidae</taxon>
        <taxon>Dibothriocephalus</taxon>
    </lineage>
</organism>
<keyword evidence="3" id="KW-1185">Reference proteome</keyword>
<dbReference type="AlphaFoldDB" id="A0A3P7MD49"/>
<sequence>MISSSFSSSAGQSHSLLRPIRTGAILAIRAYFPDSESSEDVVRLLKTGWVGGSQRSEEVSRREKRVHDDDDDDDDDDDEEEEEEEEEEVQQVKSITRKARADRMRLASEDMSSFFFGRNREDAKPGENDVQPADFIAERNMKMQLFPGTMQSVSWALDFNSDSNTCL</sequence>
<gene>
    <name evidence="2" type="ORF">DILT_LOCUS11662</name>
</gene>
<feature type="compositionally biased region" description="Acidic residues" evidence="1">
    <location>
        <begin position="69"/>
        <end position="89"/>
    </location>
</feature>
<evidence type="ECO:0000313" key="3">
    <source>
        <dbReference type="Proteomes" id="UP000281553"/>
    </source>
</evidence>
<proteinExistence type="predicted"/>
<feature type="compositionally biased region" description="Basic and acidic residues" evidence="1">
    <location>
        <begin position="55"/>
        <end position="68"/>
    </location>
</feature>
<dbReference type="Proteomes" id="UP000281553">
    <property type="component" value="Unassembled WGS sequence"/>
</dbReference>
<accession>A0A3P7MD49</accession>
<feature type="region of interest" description="Disordered" evidence="1">
    <location>
        <begin position="51"/>
        <end position="99"/>
    </location>
</feature>
<evidence type="ECO:0000256" key="1">
    <source>
        <dbReference type="SAM" id="MobiDB-lite"/>
    </source>
</evidence>